<accession>A0ABV9B718</accession>
<organism evidence="1 2">
    <name type="scientific">Streptomyces vulcanius</name>
    <dbReference type="NCBI Taxonomy" id="1441876"/>
    <lineage>
        <taxon>Bacteria</taxon>
        <taxon>Bacillati</taxon>
        <taxon>Actinomycetota</taxon>
        <taxon>Actinomycetes</taxon>
        <taxon>Kitasatosporales</taxon>
        <taxon>Streptomycetaceae</taxon>
        <taxon>Streptomyces</taxon>
    </lineage>
</organism>
<sequence length="189" mass="20996">MPAPFLAPGTTGHHPAVLLPVRVSGFDGALEVLCPCDDSVKVRDGKLGNHFPPMYQGRPPTLKDPFLPGNSLCRYTGRTVTLAAALARDEAPTPEERKTAATVRMNPSAWLGLLDWVTFEDVKVGDHIGFTETEDSDGYERRFVRHEREGIVTRKGATFVTVDCVPDALGDKARLKKKDWTSFRTRRKY</sequence>
<comment type="caution">
    <text evidence="1">The sequence shown here is derived from an EMBL/GenBank/DDBJ whole genome shotgun (WGS) entry which is preliminary data.</text>
</comment>
<dbReference type="Proteomes" id="UP001595839">
    <property type="component" value="Unassembled WGS sequence"/>
</dbReference>
<gene>
    <name evidence="1" type="ORF">ACFPIH_51860</name>
</gene>
<evidence type="ECO:0000313" key="2">
    <source>
        <dbReference type="Proteomes" id="UP001595839"/>
    </source>
</evidence>
<reference evidence="2" key="1">
    <citation type="journal article" date="2019" name="Int. J. Syst. Evol. Microbiol.">
        <title>The Global Catalogue of Microorganisms (GCM) 10K type strain sequencing project: providing services to taxonomists for standard genome sequencing and annotation.</title>
        <authorList>
            <consortium name="The Broad Institute Genomics Platform"/>
            <consortium name="The Broad Institute Genome Sequencing Center for Infectious Disease"/>
            <person name="Wu L."/>
            <person name="Ma J."/>
        </authorList>
    </citation>
    <scope>NUCLEOTIDE SEQUENCE [LARGE SCALE GENOMIC DNA]</scope>
    <source>
        <strain evidence="2">CGMCC 4.7177</strain>
    </source>
</reference>
<protein>
    <submittedName>
        <fullName evidence="1">Uncharacterized protein</fullName>
    </submittedName>
</protein>
<proteinExistence type="predicted"/>
<name>A0ABV9B718_9ACTN</name>
<evidence type="ECO:0000313" key="1">
    <source>
        <dbReference type="EMBL" id="MFC4507809.1"/>
    </source>
</evidence>
<dbReference type="RefSeq" id="WP_381186488.1">
    <property type="nucleotide sequence ID" value="NZ_JBHSFK010000061.1"/>
</dbReference>
<keyword evidence="2" id="KW-1185">Reference proteome</keyword>
<dbReference type="EMBL" id="JBHSFK010000061">
    <property type="protein sequence ID" value="MFC4507809.1"/>
    <property type="molecule type" value="Genomic_DNA"/>
</dbReference>